<gene>
    <name evidence="2" type="ORF">DES52_1199</name>
</gene>
<dbReference type="Proteomes" id="UP000248326">
    <property type="component" value="Unassembled WGS sequence"/>
</dbReference>
<name>A0A318S681_9DEIO</name>
<dbReference type="AlphaFoldDB" id="A0A318S681"/>
<reference evidence="2 3" key="1">
    <citation type="submission" date="2018-06" db="EMBL/GenBank/DDBJ databases">
        <title>Genomic Encyclopedia of Type Strains, Phase IV (KMG-IV): sequencing the most valuable type-strain genomes for metagenomic binning, comparative biology and taxonomic classification.</title>
        <authorList>
            <person name="Goeker M."/>
        </authorList>
    </citation>
    <scope>NUCLEOTIDE SEQUENCE [LARGE SCALE GENOMIC DNA]</scope>
    <source>
        <strain evidence="2 3">DSM 18048</strain>
    </source>
</reference>
<accession>A0A318S681</accession>
<keyword evidence="3" id="KW-1185">Reference proteome</keyword>
<dbReference type="EMBL" id="QJSX01000019">
    <property type="protein sequence ID" value="PYE49989.1"/>
    <property type="molecule type" value="Genomic_DNA"/>
</dbReference>
<evidence type="ECO:0008006" key="4">
    <source>
        <dbReference type="Google" id="ProtNLM"/>
    </source>
</evidence>
<proteinExistence type="predicted"/>
<feature type="chain" id="PRO_5016341353" description="Copper amine oxidase-like protein" evidence="1">
    <location>
        <begin position="20"/>
        <end position="222"/>
    </location>
</feature>
<protein>
    <recommendedName>
        <fullName evidence="4">Copper amine oxidase-like protein</fullName>
    </recommendedName>
</protein>
<sequence length="222" mass="23359">MNRMLTLAVATLCSLVAAAGSTYRVVTNGTVTTESAIVVDGKTYVPLTVLARLGVKSQLDGGILNLTSASTVTPGGANARVSLEGCLGQTLFNGVWRLTVKAVRPITRYGTYPGYGLTLEWKNGTTRSIDALNTGVKSVTLVLADGTTLTSEDIQSLLYKKLPQAAGTSLELPFYADAPKAANQFARPTKLLVEIDAAQAAASNVAYTTPTPSFRVLLDCKK</sequence>
<evidence type="ECO:0000256" key="1">
    <source>
        <dbReference type="SAM" id="SignalP"/>
    </source>
</evidence>
<keyword evidence="1" id="KW-0732">Signal</keyword>
<feature type="signal peptide" evidence="1">
    <location>
        <begin position="1"/>
        <end position="19"/>
    </location>
</feature>
<evidence type="ECO:0000313" key="3">
    <source>
        <dbReference type="Proteomes" id="UP000248326"/>
    </source>
</evidence>
<organism evidence="2 3">
    <name type="scientific">Deinococcus yavapaiensis KR-236</name>
    <dbReference type="NCBI Taxonomy" id="694435"/>
    <lineage>
        <taxon>Bacteria</taxon>
        <taxon>Thermotogati</taxon>
        <taxon>Deinococcota</taxon>
        <taxon>Deinococci</taxon>
        <taxon>Deinococcales</taxon>
        <taxon>Deinococcaceae</taxon>
        <taxon>Deinococcus</taxon>
    </lineage>
</organism>
<comment type="caution">
    <text evidence="2">The sequence shown here is derived from an EMBL/GenBank/DDBJ whole genome shotgun (WGS) entry which is preliminary data.</text>
</comment>
<evidence type="ECO:0000313" key="2">
    <source>
        <dbReference type="EMBL" id="PYE49989.1"/>
    </source>
</evidence>